<reference evidence="1 2" key="1">
    <citation type="submission" date="2021-06" db="EMBL/GenBank/DDBJ databases">
        <title>Gemonas diversity in paddy soil.</title>
        <authorList>
            <person name="Liu G."/>
        </authorList>
    </citation>
    <scope>NUCLEOTIDE SEQUENCE [LARGE SCALE GENOMIC DNA]</scope>
    <source>
        <strain evidence="1 2">RG10</strain>
    </source>
</reference>
<evidence type="ECO:0000313" key="1">
    <source>
        <dbReference type="EMBL" id="QWV94611.1"/>
    </source>
</evidence>
<gene>
    <name evidence="1" type="ORF">KP004_05355</name>
</gene>
<accession>A0ABX8J9C4</accession>
<evidence type="ECO:0000313" key="2">
    <source>
        <dbReference type="Proteomes" id="UP000683557"/>
    </source>
</evidence>
<sequence>MSSFVGIRDNLSAVNGADAASSSRMSRAAWQDFAGLYPTEEECLASFLALELAEVLQGAKPANLVCLANKNRSCGRNLYLLWKEHGAALLEQSGLKVRVLDDRGSSILLLLYSQEALGGLLAQKSVRIILGKAGYGNVDGFDAILDQLQNRVAGEGFPHEIGVFLGYPLKDVVGFMGWAPLAFTCQGPWKIFGKPEQSLRLAECHRECRSRMSQRLASGCNPLDCLKNCSITVADWYLETGGPFFGSVVKVNIKAEV</sequence>
<dbReference type="Pfam" id="PF12672">
    <property type="entry name" value="DUF3793"/>
    <property type="match status" value="1"/>
</dbReference>
<dbReference type="EMBL" id="CP076723">
    <property type="protein sequence ID" value="QWV94611.1"/>
    <property type="molecule type" value="Genomic_DNA"/>
</dbReference>
<dbReference type="RefSeq" id="WP_216801343.1">
    <property type="nucleotide sequence ID" value="NZ_CP076723.1"/>
</dbReference>
<name>A0ABX8J9C4_9BACT</name>
<dbReference type="InterPro" id="IPR024523">
    <property type="entry name" value="DUF3793"/>
</dbReference>
<dbReference type="Proteomes" id="UP000683557">
    <property type="component" value="Chromosome"/>
</dbReference>
<proteinExistence type="predicted"/>
<organism evidence="1 2">
    <name type="scientific">Geomonas oryzisoli</name>
    <dbReference type="NCBI Taxonomy" id="2847992"/>
    <lineage>
        <taxon>Bacteria</taxon>
        <taxon>Pseudomonadati</taxon>
        <taxon>Thermodesulfobacteriota</taxon>
        <taxon>Desulfuromonadia</taxon>
        <taxon>Geobacterales</taxon>
        <taxon>Geobacteraceae</taxon>
        <taxon>Geomonas</taxon>
    </lineage>
</organism>
<keyword evidence="2" id="KW-1185">Reference proteome</keyword>
<protein>
    <submittedName>
        <fullName evidence="1">DUF3793 family protein</fullName>
    </submittedName>
</protein>